<evidence type="ECO:0000313" key="8">
    <source>
        <dbReference type="Proteomes" id="UP000219453"/>
    </source>
</evidence>
<dbReference type="GO" id="GO:0006412">
    <property type="term" value="P:translation"/>
    <property type="evidence" value="ECO:0007669"/>
    <property type="project" value="UniProtKB-UniRule"/>
</dbReference>
<accession>A0A285NY42</accession>
<protein>
    <recommendedName>
        <fullName evidence="4">Small ribosomal subunit protein uS10</fullName>
    </recommendedName>
</protein>
<comment type="subunit">
    <text evidence="4">Part of the 30S ribosomal subunit.</text>
</comment>
<dbReference type="Pfam" id="PF00338">
    <property type="entry name" value="Ribosomal_S10"/>
    <property type="match status" value="1"/>
</dbReference>
<name>A0A285NY42_NATPI</name>
<evidence type="ECO:0000256" key="4">
    <source>
        <dbReference type="HAMAP-Rule" id="MF_00508"/>
    </source>
</evidence>
<reference evidence="8" key="1">
    <citation type="submission" date="2017-09" db="EMBL/GenBank/DDBJ databases">
        <authorList>
            <person name="Varghese N."/>
            <person name="Submissions S."/>
        </authorList>
    </citation>
    <scope>NUCLEOTIDE SEQUENCE [LARGE SCALE GENOMIC DNA]</scope>
    <source>
        <strain evidence="8">DSM 27208</strain>
    </source>
</reference>
<gene>
    <name evidence="4" type="primary">rps10</name>
    <name evidence="7" type="ORF">SAMN06269185_1807</name>
</gene>
<dbReference type="RefSeq" id="WP_097008740.1">
    <property type="nucleotide sequence ID" value="NZ_OBEJ01000002.1"/>
</dbReference>
<dbReference type="GO" id="GO:0005840">
    <property type="term" value="C:ribosome"/>
    <property type="evidence" value="ECO:0007669"/>
    <property type="project" value="UniProtKB-KW"/>
</dbReference>
<sequence>MTFVTKLRLQSGDRAVLDNEVEDIKSTAERKGAELRGPHSKTTQRMQVPLSKDTTGDGHLGSWDYTVYSREVEIVGHDELARRIAAREFPDPIHVEVEVEQITQVGSGA</sequence>
<proteinExistence type="inferred from homology"/>
<dbReference type="Proteomes" id="UP000219453">
    <property type="component" value="Unassembled WGS sequence"/>
</dbReference>
<organism evidence="7 8">
    <name type="scientific">Natronoarchaeum philippinense</name>
    <dbReference type="NCBI Taxonomy" id="558529"/>
    <lineage>
        <taxon>Archaea</taxon>
        <taxon>Methanobacteriati</taxon>
        <taxon>Methanobacteriota</taxon>
        <taxon>Stenosarchaea group</taxon>
        <taxon>Halobacteria</taxon>
        <taxon>Halobacteriales</taxon>
        <taxon>Natronoarchaeaceae</taxon>
    </lineage>
</organism>
<dbReference type="SUPFAM" id="SSF54999">
    <property type="entry name" value="Ribosomal protein S10"/>
    <property type="match status" value="1"/>
</dbReference>
<dbReference type="EMBL" id="OBEJ01000002">
    <property type="protein sequence ID" value="SNZ12561.1"/>
    <property type="molecule type" value="Genomic_DNA"/>
</dbReference>
<comment type="similarity">
    <text evidence="1 4">Belongs to the universal ribosomal protein uS10 family.</text>
</comment>
<dbReference type="InterPro" id="IPR036838">
    <property type="entry name" value="Ribosomal_uS10_dom_sf"/>
</dbReference>
<evidence type="ECO:0000259" key="6">
    <source>
        <dbReference type="SMART" id="SM01403"/>
    </source>
</evidence>
<dbReference type="OrthoDB" id="333791at2157"/>
<dbReference type="HAMAP" id="MF_00508">
    <property type="entry name" value="Ribosomal_uS10"/>
    <property type="match status" value="1"/>
</dbReference>
<dbReference type="GO" id="GO:0000049">
    <property type="term" value="F:tRNA binding"/>
    <property type="evidence" value="ECO:0007669"/>
    <property type="project" value="UniProtKB-UniRule"/>
</dbReference>
<feature type="domain" description="Small ribosomal subunit protein uS10" evidence="6">
    <location>
        <begin position="6"/>
        <end position="98"/>
    </location>
</feature>
<feature type="compositionally biased region" description="Basic and acidic residues" evidence="5">
    <location>
        <begin position="27"/>
        <end position="37"/>
    </location>
</feature>
<evidence type="ECO:0000256" key="3">
    <source>
        <dbReference type="ARBA" id="ARBA00023274"/>
    </source>
</evidence>
<keyword evidence="2 4" id="KW-0689">Ribosomal protein</keyword>
<evidence type="ECO:0000256" key="2">
    <source>
        <dbReference type="ARBA" id="ARBA00022980"/>
    </source>
</evidence>
<dbReference type="Gene3D" id="3.30.70.600">
    <property type="entry name" value="Ribosomal protein S10 domain"/>
    <property type="match status" value="1"/>
</dbReference>
<dbReference type="InterPro" id="IPR027486">
    <property type="entry name" value="Ribosomal_uS10_dom"/>
</dbReference>
<evidence type="ECO:0000256" key="1">
    <source>
        <dbReference type="ARBA" id="ARBA00007102"/>
    </source>
</evidence>
<feature type="region of interest" description="Disordered" evidence="5">
    <location>
        <begin position="27"/>
        <end position="55"/>
    </location>
</feature>
<evidence type="ECO:0000256" key="5">
    <source>
        <dbReference type="SAM" id="MobiDB-lite"/>
    </source>
</evidence>
<dbReference type="InterPro" id="IPR001848">
    <property type="entry name" value="Ribosomal_uS10"/>
</dbReference>
<comment type="function">
    <text evidence="4">Involved in the binding of tRNA to the ribosomes.</text>
</comment>
<keyword evidence="8" id="KW-1185">Reference proteome</keyword>
<dbReference type="GO" id="GO:0003735">
    <property type="term" value="F:structural constituent of ribosome"/>
    <property type="evidence" value="ECO:0007669"/>
    <property type="project" value="InterPro"/>
</dbReference>
<dbReference type="GO" id="GO:1990904">
    <property type="term" value="C:ribonucleoprotein complex"/>
    <property type="evidence" value="ECO:0007669"/>
    <property type="project" value="UniProtKB-KW"/>
</dbReference>
<keyword evidence="3 4" id="KW-0687">Ribonucleoprotein</keyword>
<evidence type="ECO:0000313" key="7">
    <source>
        <dbReference type="EMBL" id="SNZ12561.1"/>
    </source>
</evidence>
<dbReference type="AlphaFoldDB" id="A0A285NY42"/>
<dbReference type="SMART" id="SM01403">
    <property type="entry name" value="Ribosomal_S10"/>
    <property type="match status" value="1"/>
</dbReference>